<reference evidence="2 3" key="1">
    <citation type="submission" date="2015-07" db="EMBL/GenBank/DDBJ databases">
        <title>Comparative genomics of the Sigatoka disease complex on banana suggests a link between parallel evolutionary changes in Pseudocercospora fijiensis and Pseudocercospora eumusae and increased virulence on the banana host.</title>
        <authorList>
            <person name="Chang T.-C."/>
            <person name="Salvucci A."/>
            <person name="Crous P.W."/>
            <person name="Stergiopoulos I."/>
        </authorList>
    </citation>
    <scope>NUCLEOTIDE SEQUENCE [LARGE SCALE GENOMIC DNA]</scope>
    <source>
        <strain evidence="2 3">CBS 116634</strain>
    </source>
</reference>
<comment type="caution">
    <text evidence="2">The sequence shown here is derived from an EMBL/GenBank/DDBJ whole genome shotgun (WGS) entry which is preliminary data.</text>
</comment>
<dbReference type="EMBL" id="LFZO01000002">
    <property type="protein sequence ID" value="KXT18924.1"/>
    <property type="molecule type" value="Genomic_DNA"/>
</dbReference>
<accession>A0A139IWI0</accession>
<keyword evidence="3" id="KW-1185">Reference proteome</keyword>
<feature type="region of interest" description="Disordered" evidence="1">
    <location>
        <begin position="321"/>
        <end position="346"/>
    </location>
</feature>
<proteinExistence type="predicted"/>
<feature type="compositionally biased region" description="Basic and acidic residues" evidence="1">
    <location>
        <begin position="263"/>
        <end position="281"/>
    </location>
</feature>
<protein>
    <submittedName>
        <fullName evidence="2">Uncharacterized protein</fullName>
    </submittedName>
</protein>
<feature type="region of interest" description="Disordered" evidence="1">
    <location>
        <begin position="246"/>
        <end position="287"/>
    </location>
</feature>
<name>A0A139IWI0_9PEZI</name>
<gene>
    <name evidence="2" type="ORF">AC579_3587</name>
</gene>
<dbReference type="Proteomes" id="UP000073492">
    <property type="component" value="Unassembled WGS sequence"/>
</dbReference>
<organism evidence="2 3">
    <name type="scientific">Pseudocercospora musae</name>
    <dbReference type="NCBI Taxonomy" id="113226"/>
    <lineage>
        <taxon>Eukaryota</taxon>
        <taxon>Fungi</taxon>
        <taxon>Dikarya</taxon>
        <taxon>Ascomycota</taxon>
        <taxon>Pezizomycotina</taxon>
        <taxon>Dothideomycetes</taxon>
        <taxon>Dothideomycetidae</taxon>
        <taxon>Mycosphaerellales</taxon>
        <taxon>Mycosphaerellaceae</taxon>
        <taxon>Pseudocercospora</taxon>
    </lineage>
</organism>
<evidence type="ECO:0000256" key="1">
    <source>
        <dbReference type="SAM" id="MobiDB-lite"/>
    </source>
</evidence>
<sequence length="346" mass="36251">MLRVPEFISEALRRTDLSTLIIVTNTDAAFAGQSLGPESANVNVGLWHADVGEEQPGTEDWLGQDVEDSVGNDLLVNVHVAAAISNAPDARESSVSSSMSGVTLDRSLHWVDSPDDQSEATDGSEEVADLAPLGASRCASVNQQLPDDNEVGGASNGVPAPLLWSALRAESSKETGQDHDDIGKDGDEDGATVQAGEKSQVEEKEWSGESPVDVAGPVDLAVKVVLGVWDVLVRLADGDVVVAHAVSSSHGEVRQSSNGGDGGAHHWDAPCHASEDDGGNEHDDEYDPRVLVPVSDASWYSGRLGTTVGTGEVSVQVSEVLSSSHCAHPERLSSTASQRPEQGRRS</sequence>
<evidence type="ECO:0000313" key="3">
    <source>
        <dbReference type="Proteomes" id="UP000073492"/>
    </source>
</evidence>
<feature type="compositionally biased region" description="Basic and acidic residues" evidence="1">
    <location>
        <begin position="170"/>
        <end position="185"/>
    </location>
</feature>
<dbReference type="AlphaFoldDB" id="A0A139IWI0"/>
<evidence type="ECO:0000313" key="2">
    <source>
        <dbReference type="EMBL" id="KXT18924.1"/>
    </source>
</evidence>
<feature type="region of interest" description="Disordered" evidence="1">
    <location>
        <begin position="169"/>
        <end position="211"/>
    </location>
</feature>